<evidence type="ECO:0000313" key="3">
    <source>
        <dbReference type="Proteomes" id="UP001595912"/>
    </source>
</evidence>
<dbReference type="Proteomes" id="UP001595912">
    <property type="component" value="Unassembled WGS sequence"/>
</dbReference>
<dbReference type="EMBL" id="JBHSIU010000011">
    <property type="protein sequence ID" value="MFC4997936.1"/>
    <property type="molecule type" value="Genomic_DNA"/>
</dbReference>
<accession>A0ABV9VQU7</accession>
<sequence>MSAYLVSIAPAPDATGAVESDAFVSVRVETTGNTARIVEMIVRSSSPAGLSLQRLPQIDLALIGRALASGALDGVTETTDPEPDTDAAEHVSPAAPRATASPRAATPRSAASPRAAATSSRTKRESKQAGSAGRAYRRMPDVAELLATFGEIGSVTGLAEHYGVPRHTAQGWMGRARKAKA</sequence>
<evidence type="ECO:0000313" key="2">
    <source>
        <dbReference type="EMBL" id="MFC4997936.1"/>
    </source>
</evidence>
<name>A0ABV9VQU7_9ACTN</name>
<comment type="caution">
    <text evidence="2">The sequence shown here is derived from an EMBL/GenBank/DDBJ whole genome shotgun (WGS) entry which is preliminary data.</text>
</comment>
<reference evidence="3" key="1">
    <citation type="journal article" date="2019" name="Int. J. Syst. Evol. Microbiol.">
        <title>The Global Catalogue of Microorganisms (GCM) 10K type strain sequencing project: providing services to taxonomists for standard genome sequencing and annotation.</title>
        <authorList>
            <consortium name="The Broad Institute Genomics Platform"/>
            <consortium name="The Broad Institute Genome Sequencing Center for Infectious Disease"/>
            <person name="Wu L."/>
            <person name="Ma J."/>
        </authorList>
    </citation>
    <scope>NUCLEOTIDE SEQUENCE [LARGE SCALE GENOMIC DNA]</scope>
    <source>
        <strain evidence="3">CGMCC 4.7152</strain>
    </source>
</reference>
<gene>
    <name evidence="2" type="ORF">ACFPIJ_08860</name>
</gene>
<evidence type="ECO:0008006" key="4">
    <source>
        <dbReference type="Google" id="ProtNLM"/>
    </source>
</evidence>
<evidence type="ECO:0000256" key="1">
    <source>
        <dbReference type="SAM" id="MobiDB-lite"/>
    </source>
</evidence>
<organism evidence="2 3">
    <name type="scientific">Dactylosporangium cerinum</name>
    <dbReference type="NCBI Taxonomy" id="1434730"/>
    <lineage>
        <taxon>Bacteria</taxon>
        <taxon>Bacillati</taxon>
        <taxon>Actinomycetota</taxon>
        <taxon>Actinomycetes</taxon>
        <taxon>Micromonosporales</taxon>
        <taxon>Micromonosporaceae</taxon>
        <taxon>Dactylosporangium</taxon>
    </lineage>
</organism>
<protein>
    <recommendedName>
        <fullName evidence="4">Helix-turn-helix domain-containing protein</fullName>
    </recommendedName>
</protein>
<feature type="region of interest" description="Disordered" evidence="1">
    <location>
        <begin position="74"/>
        <end position="135"/>
    </location>
</feature>
<dbReference type="RefSeq" id="WP_380114192.1">
    <property type="nucleotide sequence ID" value="NZ_JBHSIU010000011.1"/>
</dbReference>
<feature type="compositionally biased region" description="Low complexity" evidence="1">
    <location>
        <begin position="92"/>
        <end position="120"/>
    </location>
</feature>
<proteinExistence type="predicted"/>
<keyword evidence="3" id="KW-1185">Reference proteome</keyword>